<sequence>MKYNTDKLDIHSVNLHVVGELTLANISYQGIELNWRIFVNKNTKTWERRLESTAQEKTIRVVHTYSHSFDTWETKSLENHSTFETIAMSTILIGSSKGKISTIELGDLGREITCCMVLPGRGSTVLALSDLLRSLVLGTPWGEARIIVIFTTNNLDMLDPTLLSRISVDIYMGHCCFEGFKVLASNYWASLMTMMMSYTVSIQTSSVLLMDKLSHQYKSELMKSEDVNVVIEDLVRTLESFNSR</sequence>
<comment type="caution">
    <text evidence="1">The sequence shown here is derived from an EMBL/GenBank/DDBJ whole genome shotgun (WGS) entry which is preliminary data.</text>
</comment>
<dbReference type="InterPro" id="IPR027417">
    <property type="entry name" value="P-loop_NTPase"/>
</dbReference>
<dbReference type="EMBL" id="JAGKQM010000002">
    <property type="protein sequence ID" value="KAH0939718.1"/>
    <property type="molecule type" value="Genomic_DNA"/>
</dbReference>
<gene>
    <name evidence="1" type="ORF">HID58_007179</name>
</gene>
<protein>
    <recommendedName>
        <fullName evidence="3">ATPase AAA-type core domain-containing protein</fullName>
    </recommendedName>
</protein>
<proteinExistence type="predicted"/>
<accession>A0ABQ8EDI0</accession>
<name>A0ABQ8EDI0_BRANA</name>
<dbReference type="InterPro" id="IPR050747">
    <property type="entry name" value="Mitochondrial_chaperone_BCS1"/>
</dbReference>
<dbReference type="Gene3D" id="3.40.50.300">
    <property type="entry name" value="P-loop containing nucleotide triphosphate hydrolases"/>
    <property type="match status" value="1"/>
</dbReference>
<dbReference type="PANTHER" id="PTHR23070">
    <property type="entry name" value="BCS1 AAA-TYPE ATPASE"/>
    <property type="match status" value="1"/>
</dbReference>
<evidence type="ECO:0000313" key="1">
    <source>
        <dbReference type="EMBL" id="KAH0939718.1"/>
    </source>
</evidence>
<reference evidence="1 2" key="1">
    <citation type="submission" date="2021-05" db="EMBL/GenBank/DDBJ databases">
        <title>Genome Assembly of Synthetic Allotetraploid Brassica napus Reveals Homoeologous Exchanges between Subgenomes.</title>
        <authorList>
            <person name="Davis J.T."/>
        </authorList>
    </citation>
    <scope>NUCLEOTIDE SEQUENCE [LARGE SCALE GENOMIC DNA]</scope>
    <source>
        <strain evidence="2">cv. Da-Ae</strain>
        <tissue evidence="1">Seedling</tissue>
    </source>
</reference>
<evidence type="ECO:0008006" key="3">
    <source>
        <dbReference type="Google" id="ProtNLM"/>
    </source>
</evidence>
<dbReference type="SUPFAM" id="SSF52540">
    <property type="entry name" value="P-loop containing nucleoside triphosphate hydrolases"/>
    <property type="match status" value="1"/>
</dbReference>
<evidence type="ECO:0000313" key="2">
    <source>
        <dbReference type="Proteomes" id="UP000824890"/>
    </source>
</evidence>
<dbReference type="Proteomes" id="UP000824890">
    <property type="component" value="Unassembled WGS sequence"/>
</dbReference>
<keyword evidence="2" id="KW-1185">Reference proteome</keyword>
<organism evidence="1 2">
    <name type="scientific">Brassica napus</name>
    <name type="common">Rape</name>
    <dbReference type="NCBI Taxonomy" id="3708"/>
    <lineage>
        <taxon>Eukaryota</taxon>
        <taxon>Viridiplantae</taxon>
        <taxon>Streptophyta</taxon>
        <taxon>Embryophyta</taxon>
        <taxon>Tracheophyta</taxon>
        <taxon>Spermatophyta</taxon>
        <taxon>Magnoliopsida</taxon>
        <taxon>eudicotyledons</taxon>
        <taxon>Gunneridae</taxon>
        <taxon>Pentapetalae</taxon>
        <taxon>rosids</taxon>
        <taxon>malvids</taxon>
        <taxon>Brassicales</taxon>
        <taxon>Brassicaceae</taxon>
        <taxon>Brassiceae</taxon>
        <taxon>Brassica</taxon>
    </lineage>
</organism>